<keyword evidence="2" id="KW-1185">Reference proteome</keyword>
<protein>
    <recommendedName>
        <fullName evidence="3">EF-hand domain-containing protein</fullName>
    </recommendedName>
</protein>
<accession>A0A9X9XD29</accession>
<evidence type="ECO:0000313" key="2">
    <source>
        <dbReference type="Proteomes" id="UP001138709"/>
    </source>
</evidence>
<dbReference type="EMBL" id="JAAEDL010000013">
    <property type="protein sequence ID" value="MBR0681615.1"/>
    <property type="molecule type" value="Genomic_DNA"/>
</dbReference>
<gene>
    <name evidence="1" type="ORF">GXW74_14050</name>
</gene>
<reference evidence="1" key="2">
    <citation type="journal article" date="2021" name="Syst. Appl. Microbiol.">
        <title>Roseomonas hellenica sp. nov., isolated from roots of wild-growing Alkanna tinctoria.</title>
        <authorList>
            <person name="Rat A."/>
            <person name="Naranjo H.D."/>
            <person name="Lebbe L."/>
            <person name="Cnockaert M."/>
            <person name="Krigas N."/>
            <person name="Grigoriadou K."/>
            <person name="Maloupa E."/>
            <person name="Willems A."/>
        </authorList>
    </citation>
    <scope>NUCLEOTIDE SEQUENCE</scope>
    <source>
        <strain evidence="1">LMG 31228</strain>
    </source>
</reference>
<sequence>MDRIEWVLVPGPAGRAIGAVGFIDGEAAVVVAFYEDQDGNRDGTVDWGEWLLARVSPVHVDGKAVLEVAMTARYLPAVAERGPGFDRWVGEQFVSFAGGLVVDAAYAVYFSQAIQALTGGIAGAIGGGLVREYVIRRGLEAAVHRVYDATVRDVVTAMPVRAAAL</sequence>
<proteinExistence type="predicted"/>
<organism evidence="1 2">
    <name type="scientific">Neoroseomonas eburnea</name>
    <dbReference type="NCBI Taxonomy" id="1346889"/>
    <lineage>
        <taxon>Bacteria</taxon>
        <taxon>Pseudomonadati</taxon>
        <taxon>Pseudomonadota</taxon>
        <taxon>Alphaproteobacteria</taxon>
        <taxon>Acetobacterales</taxon>
        <taxon>Acetobacteraceae</taxon>
        <taxon>Neoroseomonas</taxon>
    </lineage>
</organism>
<evidence type="ECO:0008006" key="3">
    <source>
        <dbReference type="Google" id="ProtNLM"/>
    </source>
</evidence>
<dbReference type="InterPro" id="IPR018247">
    <property type="entry name" value="EF_Hand_1_Ca_BS"/>
</dbReference>
<name>A0A9X9XD29_9PROT</name>
<reference evidence="1" key="1">
    <citation type="submission" date="2020-01" db="EMBL/GenBank/DDBJ databases">
        <authorList>
            <person name="Rat A."/>
        </authorList>
    </citation>
    <scope>NUCLEOTIDE SEQUENCE</scope>
    <source>
        <strain evidence="1">LMG 31228</strain>
    </source>
</reference>
<comment type="caution">
    <text evidence="1">The sequence shown here is derived from an EMBL/GenBank/DDBJ whole genome shotgun (WGS) entry which is preliminary data.</text>
</comment>
<dbReference type="AlphaFoldDB" id="A0A9X9XD29"/>
<dbReference type="Proteomes" id="UP001138709">
    <property type="component" value="Unassembled WGS sequence"/>
</dbReference>
<dbReference type="PROSITE" id="PS00018">
    <property type="entry name" value="EF_HAND_1"/>
    <property type="match status" value="1"/>
</dbReference>
<dbReference type="RefSeq" id="WP_211847149.1">
    <property type="nucleotide sequence ID" value="NZ_JAAEDL010000013.1"/>
</dbReference>
<evidence type="ECO:0000313" key="1">
    <source>
        <dbReference type="EMBL" id="MBR0681615.1"/>
    </source>
</evidence>